<dbReference type="Gene3D" id="3.30.420.10">
    <property type="entry name" value="Ribonuclease H-like superfamily/Ribonuclease H"/>
    <property type="match status" value="1"/>
</dbReference>
<dbReference type="Proteomes" id="UP000019205">
    <property type="component" value="Chromosome"/>
</dbReference>
<dbReference type="EMBL" id="AAOA02000005">
    <property type="protein sequence ID" value="EAQ96125.2"/>
    <property type="molecule type" value="Genomic_DNA"/>
</dbReference>
<dbReference type="NCBIfam" id="NF033516">
    <property type="entry name" value="transpos_IS3"/>
    <property type="match status" value="1"/>
</dbReference>
<dbReference type="Pfam" id="PF13276">
    <property type="entry name" value="HTH_21"/>
    <property type="match status" value="1"/>
</dbReference>
<proteinExistence type="predicted"/>
<dbReference type="PROSITE" id="PS50994">
    <property type="entry name" value="INTEGRASE"/>
    <property type="match status" value="1"/>
</dbReference>
<evidence type="ECO:0000313" key="3">
    <source>
        <dbReference type="Proteomes" id="UP000019205"/>
    </source>
</evidence>
<dbReference type="SUPFAM" id="SSF53098">
    <property type="entry name" value="Ribonuclease H-like"/>
    <property type="match status" value="1"/>
</dbReference>
<dbReference type="InterPro" id="IPR012337">
    <property type="entry name" value="RNaseH-like_sf"/>
</dbReference>
<dbReference type="InterPro" id="IPR048020">
    <property type="entry name" value="Transpos_IS3"/>
</dbReference>
<reference evidence="2 3" key="1">
    <citation type="journal article" date="2007" name="Proc. Natl. Acad. Sci. U.S.A.">
        <title>Characterization of a marine gammaproteobacterium capable of aerobic anoxygenic photosynthesis.</title>
        <authorList>
            <person name="Fuchs B.M."/>
            <person name="Spring S."/>
            <person name="Teeling H."/>
            <person name="Quast C."/>
            <person name="Wulf J."/>
            <person name="Schattenhofer M."/>
            <person name="Yan S."/>
            <person name="Ferriera S."/>
            <person name="Johnson J."/>
            <person name="Glockner F.O."/>
            <person name="Amann R."/>
        </authorList>
    </citation>
    <scope>NUCLEOTIDE SEQUENCE [LARGE SCALE GENOMIC DNA]</scope>
    <source>
        <strain evidence="2">KT71</strain>
    </source>
</reference>
<dbReference type="GO" id="GO:0003676">
    <property type="term" value="F:nucleic acid binding"/>
    <property type="evidence" value="ECO:0007669"/>
    <property type="project" value="InterPro"/>
</dbReference>
<feature type="domain" description="Integrase catalytic" evidence="1">
    <location>
        <begin position="108"/>
        <end position="179"/>
    </location>
</feature>
<dbReference type="InterPro" id="IPR036397">
    <property type="entry name" value="RNaseH_sf"/>
</dbReference>
<protein>
    <submittedName>
        <fullName evidence="2">Transposase</fullName>
    </submittedName>
</protein>
<evidence type="ECO:0000259" key="1">
    <source>
        <dbReference type="PROSITE" id="PS50994"/>
    </source>
</evidence>
<gene>
    <name evidence="2" type="ORF">KT71_18706</name>
</gene>
<dbReference type="eggNOG" id="COG2801">
    <property type="taxonomic scope" value="Bacteria"/>
</dbReference>
<dbReference type="HOGENOM" id="CLU_027402_21_2_6"/>
<dbReference type="Pfam" id="PF00665">
    <property type="entry name" value="rve"/>
    <property type="match status" value="1"/>
</dbReference>
<organism evidence="2 3">
    <name type="scientific">Congregibacter litoralis KT71</name>
    <dbReference type="NCBI Taxonomy" id="314285"/>
    <lineage>
        <taxon>Bacteria</taxon>
        <taxon>Pseudomonadati</taxon>
        <taxon>Pseudomonadota</taxon>
        <taxon>Gammaproteobacteria</taxon>
        <taxon>Cellvibrionales</taxon>
        <taxon>Halieaceae</taxon>
        <taxon>Congregibacter</taxon>
    </lineage>
</organism>
<dbReference type="InterPro" id="IPR025948">
    <property type="entry name" value="HTH-like_dom"/>
</dbReference>
<sequence length="179" mass="20700">MRVLCRALEVHPSSYYSWLAAPVSERAETDRSLTGHIKQFWLESGGHSGYRNTHLDMTEAQIICGRDRVLRLMRAAGLRSERGYKRPRGYYSGTPSTLAPNTLDRQFNVERPNQWWVSDITYIHTHEGFLFLAVVIELFARNIVGWSMANRITDDLVLDALTMAYWRRRPSDKVSLHSD</sequence>
<comment type="caution">
    <text evidence="2">The sequence shown here is derived from an EMBL/GenBank/DDBJ whole genome shotgun (WGS) entry which is preliminary data.</text>
</comment>
<dbReference type="InterPro" id="IPR001584">
    <property type="entry name" value="Integrase_cat-core"/>
</dbReference>
<name>A4ACT4_9GAMM</name>
<dbReference type="InterPro" id="IPR050900">
    <property type="entry name" value="Transposase_IS3/IS150/IS904"/>
</dbReference>
<dbReference type="GO" id="GO:0015074">
    <property type="term" value="P:DNA integration"/>
    <property type="evidence" value="ECO:0007669"/>
    <property type="project" value="InterPro"/>
</dbReference>
<keyword evidence="3" id="KW-1185">Reference proteome</keyword>
<evidence type="ECO:0000313" key="2">
    <source>
        <dbReference type="EMBL" id="EAQ96125.2"/>
    </source>
</evidence>
<dbReference type="PANTHER" id="PTHR46889">
    <property type="entry name" value="TRANSPOSASE INSF FOR INSERTION SEQUENCE IS3B-RELATED"/>
    <property type="match status" value="1"/>
</dbReference>
<dbReference type="PANTHER" id="PTHR46889:SF4">
    <property type="entry name" value="TRANSPOSASE INSO FOR INSERTION SEQUENCE ELEMENT IS911B-RELATED"/>
    <property type="match status" value="1"/>
</dbReference>
<dbReference type="AlphaFoldDB" id="A4ACT4"/>
<accession>A4ACT4</accession>
<reference evidence="2 3" key="2">
    <citation type="journal article" date="2009" name="PLoS ONE">
        <title>The photosynthetic apparatus and its regulation in the aerobic gammaproteobacterium Congregibacter litoralis gen. nov., sp. nov.</title>
        <authorList>
            <person name="Spring S."/>
            <person name="Lunsdorf H."/>
            <person name="Fuchs B.M."/>
            <person name="Tindall B.J."/>
        </authorList>
    </citation>
    <scope>NUCLEOTIDE SEQUENCE [LARGE SCALE GENOMIC DNA]</scope>
    <source>
        <strain evidence="2">KT71</strain>
    </source>
</reference>